<name>A0A6G4WH01_9HYPH</name>
<keyword evidence="4" id="KW-0408">Iron</keyword>
<dbReference type="Gene3D" id="3.10.20.30">
    <property type="match status" value="1"/>
</dbReference>
<dbReference type="InterPro" id="IPR001055">
    <property type="entry name" value="Adrenodoxin-like"/>
</dbReference>
<dbReference type="GO" id="GO:0140647">
    <property type="term" value="P:P450-containing electron transport chain"/>
    <property type="evidence" value="ECO:0007669"/>
    <property type="project" value="InterPro"/>
</dbReference>
<evidence type="ECO:0000313" key="9">
    <source>
        <dbReference type="Proteomes" id="UP001642900"/>
    </source>
</evidence>
<reference evidence="8 9" key="1">
    <citation type="submission" date="2020-02" db="EMBL/GenBank/DDBJ databases">
        <title>Genome sequence of strain CCNWXJ40-4.</title>
        <authorList>
            <person name="Gao J."/>
            <person name="Sun J."/>
        </authorList>
    </citation>
    <scope>NUCLEOTIDE SEQUENCE [LARGE SCALE GENOMIC DNA]</scope>
    <source>
        <strain evidence="8 9">CCNWXJ 40-4</strain>
    </source>
</reference>
<dbReference type="InterPro" id="IPR018298">
    <property type="entry name" value="Adrenodoxin_Fe-S_BS"/>
</dbReference>
<dbReference type="GO" id="GO:0046872">
    <property type="term" value="F:metal ion binding"/>
    <property type="evidence" value="ECO:0007669"/>
    <property type="project" value="UniProtKB-KW"/>
</dbReference>
<evidence type="ECO:0000256" key="3">
    <source>
        <dbReference type="ARBA" id="ARBA00022723"/>
    </source>
</evidence>
<dbReference type="SUPFAM" id="SSF54292">
    <property type="entry name" value="2Fe-2S ferredoxin-like"/>
    <property type="match status" value="1"/>
</dbReference>
<feature type="domain" description="2Fe-2S ferredoxin-type" evidence="7">
    <location>
        <begin position="2"/>
        <end position="106"/>
    </location>
</feature>
<keyword evidence="5" id="KW-0411">Iron-sulfur</keyword>
<dbReference type="InterPro" id="IPR036010">
    <property type="entry name" value="2Fe-2S_ferredoxin-like_sf"/>
</dbReference>
<proteinExistence type="inferred from homology"/>
<dbReference type="PROSITE" id="PS51085">
    <property type="entry name" value="2FE2S_FER_2"/>
    <property type="match status" value="1"/>
</dbReference>
<accession>A0A6G4WH01</accession>
<dbReference type="PROSITE" id="PS00814">
    <property type="entry name" value="ADX"/>
    <property type="match status" value="1"/>
</dbReference>
<gene>
    <name evidence="8" type="ORF">G6N73_22435</name>
</gene>
<comment type="caution">
    <text evidence="8">The sequence shown here is derived from an EMBL/GenBank/DDBJ whole genome shotgun (WGS) entry which is preliminary data.</text>
</comment>
<dbReference type="Proteomes" id="UP001642900">
    <property type="component" value="Unassembled WGS sequence"/>
</dbReference>
<dbReference type="PANTHER" id="PTHR23426">
    <property type="entry name" value="FERREDOXIN/ADRENODOXIN"/>
    <property type="match status" value="1"/>
</dbReference>
<comment type="cofactor">
    <cofactor evidence="6">
        <name>[2Fe-2S] cluster</name>
        <dbReference type="ChEBI" id="CHEBI:190135"/>
    </cofactor>
</comment>
<keyword evidence="3" id="KW-0479">Metal-binding</keyword>
<dbReference type="EMBL" id="JAAKZF010000039">
    <property type="protein sequence ID" value="NGO53884.1"/>
    <property type="molecule type" value="Genomic_DNA"/>
</dbReference>
<dbReference type="Pfam" id="PF00111">
    <property type="entry name" value="Fer2"/>
    <property type="match status" value="1"/>
</dbReference>
<sequence length="107" mass="11701">MIKITYVEHNGREHVIDVPRGATVMEGARDNGIPGIEADCGGACSCATCHAYIDSNWVGKLPAKEAMEADMLDFAYEPDPSRSRLTCQIKVNEALEGLILHMPERQA</sequence>
<dbReference type="PRINTS" id="PR00355">
    <property type="entry name" value="ADRENODOXIN"/>
</dbReference>
<dbReference type="InterPro" id="IPR001041">
    <property type="entry name" value="2Fe-2S_ferredoxin-type"/>
</dbReference>
<keyword evidence="9" id="KW-1185">Reference proteome</keyword>
<dbReference type="GO" id="GO:0009055">
    <property type="term" value="F:electron transfer activity"/>
    <property type="evidence" value="ECO:0007669"/>
    <property type="project" value="TreeGrafter"/>
</dbReference>
<evidence type="ECO:0000259" key="7">
    <source>
        <dbReference type="PROSITE" id="PS51085"/>
    </source>
</evidence>
<evidence type="ECO:0000256" key="4">
    <source>
        <dbReference type="ARBA" id="ARBA00023004"/>
    </source>
</evidence>
<dbReference type="CDD" id="cd00207">
    <property type="entry name" value="fer2"/>
    <property type="match status" value="1"/>
</dbReference>
<dbReference type="PANTHER" id="PTHR23426:SF65">
    <property type="entry name" value="FERREDOXIN-2, MITOCHONDRIAL"/>
    <property type="match status" value="1"/>
</dbReference>
<evidence type="ECO:0000256" key="6">
    <source>
        <dbReference type="ARBA" id="ARBA00034078"/>
    </source>
</evidence>
<dbReference type="GO" id="GO:0051537">
    <property type="term" value="F:2 iron, 2 sulfur cluster binding"/>
    <property type="evidence" value="ECO:0007669"/>
    <property type="project" value="UniProtKB-KW"/>
</dbReference>
<evidence type="ECO:0000256" key="1">
    <source>
        <dbReference type="ARBA" id="ARBA00010914"/>
    </source>
</evidence>
<comment type="similarity">
    <text evidence="1">Belongs to the adrenodoxin/putidaredoxin family.</text>
</comment>
<evidence type="ECO:0000313" key="8">
    <source>
        <dbReference type="EMBL" id="NGO53884.1"/>
    </source>
</evidence>
<evidence type="ECO:0000256" key="5">
    <source>
        <dbReference type="ARBA" id="ARBA00023014"/>
    </source>
</evidence>
<dbReference type="InterPro" id="IPR012675">
    <property type="entry name" value="Beta-grasp_dom_sf"/>
</dbReference>
<organism evidence="8 9">
    <name type="scientific">Allomesorhizobium camelthorni</name>
    <dbReference type="NCBI Taxonomy" id="475069"/>
    <lineage>
        <taxon>Bacteria</taxon>
        <taxon>Pseudomonadati</taxon>
        <taxon>Pseudomonadota</taxon>
        <taxon>Alphaproteobacteria</taxon>
        <taxon>Hyphomicrobiales</taxon>
        <taxon>Phyllobacteriaceae</taxon>
        <taxon>Allomesorhizobium</taxon>
    </lineage>
</organism>
<dbReference type="AlphaFoldDB" id="A0A6G4WH01"/>
<evidence type="ECO:0000256" key="2">
    <source>
        <dbReference type="ARBA" id="ARBA00022714"/>
    </source>
</evidence>
<protein>
    <submittedName>
        <fullName evidence="8">2Fe-2S iron-sulfur cluster binding domain-containing protein</fullName>
    </submittedName>
</protein>
<keyword evidence="2" id="KW-0001">2Fe-2S</keyword>
<dbReference type="RefSeq" id="WP_165031682.1">
    <property type="nucleotide sequence ID" value="NZ_JAAKZF010000039.1"/>
</dbReference>